<dbReference type="PROSITE" id="PS51257">
    <property type="entry name" value="PROKAR_LIPOPROTEIN"/>
    <property type="match status" value="1"/>
</dbReference>
<name>A0A0R2BA86_SECCO</name>
<dbReference type="AlphaFoldDB" id="A0A0R2BA86"/>
<sequence length="629" mass="68010">MRPKRVLTILGCVSAVALVLTACGSTKKTSSTTKAPVTTTSQKVTKSDVSNAKKLLISNKKWKYNAKNKVYYQVGLKYGTKTKSTYESMGIYVPASYVNAKSNGDKTYTLTLNTKNKVKGYTSKTAPMVMPVNAPGYAAQAAPTGYDSSTAKFTKAGFIYVEAGFRGLNNTDKSNGSSPWGVTDMKAAIRTLHLNANRLAGDTSRIFTFGMSGGGAESAVVGATGNSRGYTKYLKKIVAPMATASGKHTRDNVDGAMAWCPITSLDTANEAYEWNMGQYSNSGTRKSGTWTKALSNDMAKNFAQYINKIGLKDENGKTLTLKKSKTGIYTSGSYEKYLKKEIETSLNNFLKDTTFPYKASNSMTAGMNISGSNTSGTTGAAKSGTKPSGKLPSGSKSGKSTGTKPSGNMPGGSSSSTSNKTYKTAKAYIKSLNKNGTWVKYNAKKNTATITSVKAFIKNSKEASKDVGAFDGLNRQETENGLFATSGSSTNHFDSTMSKLINNNSSKYSKLKNYKSSYGKAFKSDLKKTDAEGSTMQERLNLYSPLYYLSSYYKGYNTSNVAKYWRIRTGIDQTDTALTTETNLKLALQQNKQVKSVNFATVWGEGHTTAERSGNYLTNFIKWVNKSVK</sequence>
<evidence type="ECO:0000313" key="4">
    <source>
        <dbReference type="EMBL" id="KRM74756.1"/>
    </source>
</evidence>
<dbReference type="SUPFAM" id="SSF53474">
    <property type="entry name" value="alpha/beta-Hydrolases"/>
    <property type="match status" value="1"/>
</dbReference>
<feature type="compositionally biased region" description="Low complexity" evidence="1">
    <location>
        <begin position="370"/>
        <end position="420"/>
    </location>
</feature>
<dbReference type="Gene3D" id="3.40.50.1820">
    <property type="entry name" value="alpha/beta hydrolase"/>
    <property type="match status" value="1"/>
</dbReference>
<evidence type="ECO:0000259" key="3">
    <source>
        <dbReference type="Pfam" id="PF20434"/>
    </source>
</evidence>
<dbReference type="InterPro" id="IPR048121">
    <property type="entry name" value="Tannase_A"/>
</dbReference>
<feature type="domain" description="BD-FAE-like" evidence="3">
    <location>
        <begin position="124"/>
        <end position="273"/>
    </location>
</feature>
<dbReference type="Proteomes" id="UP000051845">
    <property type="component" value="Unassembled WGS sequence"/>
</dbReference>
<comment type="caution">
    <text evidence="4">The sequence shown here is derived from an EMBL/GenBank/DDBJ whole genome shotgun (WGS) entry which is preliminary data.</text>
</comment>
<dbReference type="RefSeq" id="WP_056997092.1">
    <property type="nucleotide sequence ID" value="NZ_AYYR01000071.1"/>
</dbReference>
<gene>
    <name evidence="4" type="ORF">FC82_GL003197</name>
</gene>
<dbReference type="InterPro" id="IPR029058">
    <property type="entry name" value="AB_hydrolase_fold"/>
</dbReference>
<evidence type="ECO:0000313" key="5">
    <source>
        <dbReference type="Proteomes" id="UP000051845"/>
    </source>
</evidence>
<reference evidence="4 5" key="1">
    <citation type="journal article" date="2015" name="Genome Announc.">
        <title>Expanding the biotechnology potential of lactobacilli through comparative genomics of 213 strains and associated genera.</title>
        <authorList>
            <person name="Sun Z."/>
            <person name="Harris H.M."/>
            <person name="McCann A."/>
            <person name="Guo C."/>
            <person name="Argimon S."/>
            <person name="Zhang W."/>
            <person name="Yang X."/>
            <person name="Jeffery I.B."/>
            <person name="Cooney J.C."/>
            <person name="Kagawa T.F."/>
            <person name="Liu W."/>
            <person name="Song Y."/>
            <person name="Salvetti E."/>
            <person name="Wrobel A."/>
            <person name="Rasinkangas P."/>
            <person name="Parkhill J."/>
            <person name="Rea M.C."/>
            <person name="O'Sullivan O."/>
            <person name="Ritari J."/>
            <person name="Douillard F.P."/>
            <person name="Paul Ross R."/>
            <person name="Yang R."/>
            <person name="Briner A.E."/>
            <person name="Felis G.E."/>
            <person name="de Vos W.M."/>
            <person name="Barrangou R."/>
            <person name="Klaenhammer T.R."/>
            <person name="Caufield P.W."/>
            <person name="Cui Y."/>
            <person name="Zhang H."/>
            <person name="O'Toole P.W."/>
        </authorList>
    </citation>
    <scope>NUCLEOTIDE SEQUENCE [LARGE SCALE GENOMIC DNA]</scope>
    <source>
        <strain evidence="4 5">DSM 20515</strain>
    </source>
</reference>
<proteinExistence type="predicted"/>
<dbReference type="NCBIfam" id="NF041555">
    <property type="entry name" value="tannase_A"/>
    <property type="match status" value="1"/>
</dbReference>
<keyword evidence="2" id="KW-0732">Signal</keyword>
<feature type="chain" id="PRO_5038966098" evidence="2">
    <location>
        <begin position="23"/>
        <end position="629"/>
    </location>
</feature>
<dbReference type="Pfam" id="PF20434">
    <property type="entry name" value="BD-FAE"/>
    <property type="match status" value="1"/>
</dbReference>
<evidence type="ECO:0000256" key="2">
    <source>
        <dbReference type="SAM" id="SignalP"/>
    </source>
</evidence>
<dbReference type="PATRIC" id="fig|1423733.4.peg.3320"/>
<dbReference type="EMBL" id="AYYR01000071">
    <property type="protein sequence ID" value="KRM74756.1"/>
    <property type="molecule type" value="Genomic_DNA"/>
</dbReference>
<protein>
    <submittedName>
        <fullName evidence="4">Tannase</fullName>
    </submittedName>
</protein>
<feature type="region of interest" description="Disordered" evidence="1">
    <location>
        <begin position="368"/>
        <end position="420"/>
    </location>
</feature>
<feature type="signal peptide" evidence="2">
    <location>
        <begin position="1"/>
        <end position="22"/>
    </location>
</feature>
<evidence type="ECO:0000256" key="1">
    <source>
        <dbReference type="SAM" id="MobiDB-lite"/>
    </source>
</evidence>
<organism evidence="4 5">
    <name type="scientific">Secundilactobacillus collinoides DSM 20515 = JCM 1123</name>
    <dbReference type="NCBI Taxonomy" id="1423733"/>
    <lineage>
        <taxon>Bacteria</taxon>
        <taxon>Bacillati</taxon>
        <taxon>Bacillota</taxon>
        <taxon>Bacilli</taxon>
        <taxon>Lactobacillales</taxon>
        <taxon>Lactobacillaceae</taxon>
        <taxon>Secundilactobacillus</taxon>
    </lineage>
</organism>
<dbReference type="STRING" id="33960.TY91_12645"/>
<accession>A0A0R2BA86</accession>
<dbReference type="InterPro" id="IPR049492">
    <property type="entry name" value="BD-FAE-like_dom"/>
</dbReference>